<feature type="transmembrane region" description="Helical" evidence="11">
    <location>
        <begin position="76"/>
        <end position="99"/>
    </location>
</feature>
<feature type="transmembrane region" description="Helical" evidence="11">
    <location>
        <begin position="222"/>
        <end position="240"/>
    </location>
</feature>
<dbReference type="Proteomes" id="UP000289152">
    <property type="component" value="Unassembled WGS sequence"/>
</dbReference>
<dbReference type="GO" id="GO:0022857">
    <property type="term" value="F:transmembrane transporter activity"/>
    <property type="evidence" value="ECO:0007669"/>
    <property type="project" value="TreeGrafter"/>
</dbReference>
<reference evidence="12 13" key="1">
    <citation type="submission" date="2016-06" db="EMBL/GenBank/DDBJ databases">
        <title>Evolution of pathogenesis and genome organization in the Tremellales.</title>
        <authorList>
            <person name="Cuomo C."/>
            <person name="Litvintseva A."/>
            <person name="Heitman J."/>
            <person name="Chen Y."/>
            <person name="Sun S."/>
            <person name="Springer D."/>
            <person name="Dromer F."/>
            <person name="Young S."/>
            <person name="Zeng Q."/>
            <person name="Chapman S."/>
            <person name="Gujja S."/>
            <person name="Saif S."/>
            <person name="Birren B."/>
        </authorList>
    </citation>
    <scope>NUCLEOTIDE SEQUENCE [LARGE SCALE GENOMIC DNA]</scope>
    <source>
        <strain evidence="12 13">ATCC 28783</strain>
    </source>
</reference>
<dbReference type="Gene3D" id="1.50.40.10">
    <property type="entry name" value="Mitochondrial carrier domain"/>
    <property type="match status" value="2"/>
</dbReference>
<dbReference type="PANTHER" id="PTHR45624">
    <property type="entry name" value="MITOCHONDRIAL BASIC AMINO ACIDS TRANSPORTER-RELATED"/>
    <property type="match status" value="1"/>
</dbReference>
<evidence type="ECO:0008006" key="14">
    <source>
        <dbReference type="Google" id="ProtNLM"/>
    </source>
</evidence>
<evidence type="ECO:0000256" key="6">
    <source>
        <dbReference type="ARBA" id="ARBA00022989"/>
    </source>
</evidence>
<comment type="subcellular location">
    <subcellularLocation>
        <location evidence="1">Mitochondrion membrane</location>
        <topology evidence="1">Multi-pass membrane protein</topology>
    </subcellularLocation>
</comment>
<dbReference type="InterPro" id="IPR050567">
    <property type="entry name" value="Mitochondrial_Carrier"/>
</dbReference>
<proteinExistence type="inferred from homology"/>
<evidence type="ECO:0000256" key="4">
    <source>
        <dbReference type="ARBA" id="ARBA00022692"/>
    </source>
</evidence>
<evidence type="ECO:0000256" key="10">
    <source>
        <dbReference type="RuleBase" id="RU000488"/>
    </source>
</evidence>
<dbReference type="GO" id="GO:0031966">
    <property type="term" value="C:mitochondrial membrane"/>
    <property type="evidence" value="ECO:0007669"/>
    <property type="project" value="UniProtKB-SubCell"/>
</dbReference>
<evidence type="ECO:0000313" key="13">
    <source>
        <dbReference type="Proteomes" id="UP000289152"/>
    </source>
</evidence>
<keyword evidence="5" id="KW-0677">Repeat</keyword>
<feature type="transmembrane region" description="Helical" evidence="11">
    <location>
        <begin position="6"/>
        <end position="27"/>
    </location>
</feature>
<evidence type="ECO:0000256" key="2">
    <source>
        <dbReference type="ARBA" id="ARBA00006375"/>
    </source>
</evidence>
<keyword evidence="8 9" id="KW-0472">Membrane</keyword>
<dbReference type="AlphaFoldDB" id="A0A4Q1BDX7"/>
<evidence type="ECO:0000256" key="8">
    <source>
        <dbReference type="ARBA" id="ARBA00023136"/>
    </source>
</evidence>
<evidence type="ECO:0000313" key="12">
    <source>
        <dbReference type="EMBL" id="RXK36517.1"/>
    </source>
</evidence>
<evidence type="ECO:0000256" key="1">
    <source>
        <dbReference type="ARBA" id="ARBA00004225"/>
    </source>
</evidence>
<evidence type="ECO:0000256" key="3">
    <source>
        <dbReference type="ARBA" id="ARBA00022448"/>
    </source>
</evidence>
<keyword evidence="6 11" id="KW-1133">Transmembrane helix</keyword>
<dbReference type="InterPro" id="IPR023395">
    <property type="entry name" value="MCP_dom_sf"/>
</dbReference>
<protein>
    <recommendedName>
        <fullName evidence="14">Mitochondrial carrier</fullName>
    </recommendedName>
</protein>
<comment type="caution">
    <text evidence="12">The sequence shown here is derived from an EMBL/GenBank/DDBJ whole genome shotgun (WGS) entry which is preliminary data.</text>
</comment>
<feature type="transmembrane region" description="Helical" evidence="11">
    <location>
        <begin position="119"/>
        <end position="139"/>
    </location>
</feature>
<keyword evidence="7" id="KW-0496">Mitochondrion</keyword>
<dbReference type="InterPro" id="IPR018108">
    <property type="entry name" value="MCP_transmembrane"/>
</dbReference>
<feature type="repeat" description="Solcar" evidence="9">
    <location>
        <begin position="6"/>
        <end position="105"/>
    </location>
</feature>
<comment type="similarity">
    <text evidence="2 10">Belongs to the mitochondrial carrier (TC 2.A.29) family.</text>
</comment>
<feature type="transmembrane region" description="Helical" evidence="11">
    <location>
        <begin position="170"/>
        <end position="193"/>
    </location>
</feature>
<gene>
    <name evidence="12" type="ORF">M231_06239</name>
</gene>
<sequence length="327" mass="35776">MFEFILTLLLAAGIMVLAMAVGVGVTMPFHGALIRLRANYNPRAVGLEGVENRVGPTLTTLLGTLRRTKRLEGWYGLYKGSIPMVIFTTLVSIASVIFVGGSSSQGPRGTYSVPEAGGIRMGIFTIVLTLITLPMTVIINRSIITPYKLPLKPQTSLRILLTPYELSKPYALYLTPGLFAATFIHSLCVTLLARTVRVTLLGSPLPADPTEAPDVVYNNVSWFWWALYFIYQSLATAWLAPLEVISTRLSVQPNQGDLPLNDAEEGATPEGAQYAGTDEDVIGLRPTTEPYEGLVDCARKVVEEEGWPSLYRGWWWTALSNVLAVVV</sequence>
<evidence type="ECO:0000256" key="5">
    <source>
        <dbReference type="ARBA" id="ARBA00022737"/>
    </source>
</evidence>
<dbReference type="EMBL" id="SDIL01000095">
    <property type="protein sequence ID" value="RXK36517.1"/>
    <property type="molecule type" value="Genomic_DNA"/>
</dbReference>
<keyword evidence="3 10" id="KW-0813">Transport</keyword>
<organism evidence="12 13">
    <name type="scientific">Tremella mesenterica</name>
    <name type="common">Jelly fungus</name>
    <dbReference type="NCBI Taxonomy" id="5217"/>
    <lineage>
        <taxon>Eukaryota</taxon>
        <taxon>Fungi</taxon>
        <taxon>Dikarya</taxon>
        <taxon>Basidiomycota</taxon>
        <taxon>Agaricomycotina</taxon>
        <taxon>Tremellomycetes</taxon>
        <taxon>Tremellales</taxon>
        <taxon>Tremellaceae</taxon>
        <taxon>Tremella</taxon>
    </lineage>
</organism>
<keyword evidence="4 9" id="KW-0812">Transmembrane</keyword>
<evidence type="ECO:0000256" key="11">
    <source>
        <dbReference type="SAM" id="Phobius"/>
    </source>
</evidence>
<name>A0A4Q1BDX7_TREME</name>
<dbReference type="SUPFAM" id="SSF103506">
    <property type="entry name" value="Mitochondrial carrier"/>
    <property type="match status" value="1"/>
</dbReference>
<evidence type="ECO:0000256" key="9">
    <source>
        <dbReference type="PROSITE-ProRule" id="PRU00282"/>
    </source>
</evidence>
<keyword evidence="13" id="KW-1185">Reference proteome</keyword>
<evidence type="ECO:0000256" key="7">
    <source>
        <dbReference type="ARBA" id="ARBA00023128"/>
    </source>
</evidence>
<dbReference type="PANTHER" id="PTHR45624:SF10">
    <property type="entry name" value="SLC (SOLUTE CARRIER) HOMOLOG"/>
    <property type="match status" value="1"/>
</dbReference>
<dbReference type="InParanoid" id="A0A4Q1BDX7"/>
<dbReference type="STRING" id="5217.A0A4Q1BDX7"/>
<dbReference type="VEuPathDB" id="FungiDB:TREMEDRAFT_70739"/>
<dbReference type="Pfam" id="PF00153">
    <property type="entry name" value="Mito_carr"/>
    <property type="match status" value="1"/>
</dbReference>
<accession>A0A4Q1BDX7</accession>
<dbReference type="OrthoDB" id="21292at2759"/>
<feature type="repeat" description="Solcar" evidence="9">
    <location>
        <begin position="227"/>
        <end position="327"/>
    </location>
</feature>
<dbReference type="PROSITE" id="PS50920">
    <property type="entry name" value="SOLCAR"/>
    <property type="match status" value="2"/>
</dbReference>